<dbReference type="EMBL" id="MLJW01000063">
    <property type="protein sequence ID" value="OIR03771.1"/>
    <property type="molecule type" value="Genomic_DNA"/>
</dbReference>
<dbReference type="SUPFAM" id="SSF53474">
    <property type="entry name" value="alpha/beta-Hydrolases"/>
    <property type="match status" value="1"/>
</dbReference>
<protein>
    <submittedName>
        <fullName evidence="4">Ferri-bacillibactin esterase BesA</fullName>
        <ecNumber evidence="4">3.1.-.-</ecNumber>
    </submittedName>
</protein>
<comment type="similarity">
    <text evidence="1">Belongs to the esterase D family.</text>
</comment>
<dbReference type="GO" id="GO:0016788">
    <property type="term" value="F:hydrolase activity, acting on ester bonds"/>
    <property type="evidence" value="ECO:0007669"/>
    <property type="project" value="TreeGrafter"/>
</dbReference>
<dbReference type="Gene3D" id="3.40.50.1820">
    <property type="entry name" value="alpha/beta hydrolase"/>
    <property type="match status" value="1"/>
</dbReference>
<evidence type="ECO:0000256" key="2">
    <source>
        <dbReference type="ARBA" id="ARBA00022801"/>
    </source>
</evidence>
<accession>A0A1J5S759</accession>
<dbReference type="InterPro" id="IPR029058">
    <property type="entry name" value="AB_hydrolase_fold"/>
</dbReference>
<gene>
    <name evidence="4" type="primary">besA</name>
    <name evidence="4" type="ORF">GALL_141910</name>
</gene>
<evidence type="ECO:0000313" key="4">
    <source>
        <dbReference type="EMBL" id="OIR03771.1"/>
    </source>
</evidence>
<feature type="region of interest" description="Disordered" evidence="3">
    <location>
        <begin position="86"/>
        <end position="106"/>
    </location>
</feature>
<comment type="caution">
    <text evidence="4">The sequence shown here is derived from an EMBL/GenBank/DDBJ whole genome shotgun (WGS) entry which is preliminary data.</text>
</comment>
<dbReference type="InterPro" id="IPR000801">
    <property type="entry name" value="Esterase-like"/>
</dbReference>
<proteinExistence type="inferred from homology"/>
<dbReference type="EC" id="3.1.-.-" evidence="4"/>
<dbReference type="AlphaFoldDB" id="A0A1J5S759"/>
<reference evidence="4" key="1">
    <citation type="submission" date="2016-10" db="EMBL/GenBank/DDBJ databases">
        <title>Sequence of Gallionella enrichment culture.</title>
        <authorList>
            <person name="Poehlein A."/>
            <person name="Muehling M."/>
            <person name="Daniel R."/>
        </authorList>
    </citation>
    <scope>NUCLEOTIDE SEQUENCE</scope>
</reference>
<evidence type="ECO:0000256" key="1">
    <source>
        <dbReference type="ARBA" id="ARBA00005622"/>
    </source>
</evidence>
<dbReference type="PANTHER" id="PTHR40841:SF2">
    <property type="entry name" value="SIDEROPHORE-DEGRADING ESTERASE (EUROFUNG)"/>
    <property type="match status" value="1"/>
</dbReference>
<dbReference type="Pfam" id="PF00756">
    <property type="entry name" value="Esterase"/>
    <property type="match status" value="1"/>
</dbReference>
<dbReference type="PANTHER" id="PTHR40841">
    <property type="entry name" value="SIDEROPHORE TRIACETYLFUSARININE C ESTERASE"/>
    <property type="match status" value="1"/>
</dbReference>
<evidence type="ECO:0000256" key="3">
    <source>
        <dbReference type="SAM" id="MobiDB-lite"/>
    </source>
</evidence>
<sequence length="254" mass="28042">MPPKTTVRQPSFHSRSDALDTTYVVYAEAPDAEAEPGPWPLLVFMDGDYAVDAALWAYRSLREDGAIPPCLVAAVGYGHSFGSPANRRGRDYTPTASPEEPGSGGADRFLEHLTGPLWTDLSNRYPLRTDIRLVAGHSLGALVGLHGLFRGDRPFFNRVLAGAPSIWWDNRSLLRIASAHRERTPTLDARLFLGIGVMDTESMLGDLALFERQLEERPYEKLVVNSRRIPDRDHYNAAPDLFRAGLEALLSGTA</sequence>
<name>A0A1J5S759_9ZZZZ</name>
<dbReference type="InterPro" id="IPR052558">
    <property type="entry name" value="Siderophore_Hydrolase_D"/>
</dbReference>
<organism evidence="4">
    <name type="scientific">mine drainage metagenome</name>
    <dbReference type="NCBI Taxonomy" id="410659"/>
    <lineage>
        <taxon>unclassified sequences</taxon>
        <taxon>metagenomes</taxon>
        <taxon>ecological metagenomes</taxon>
    </lineage>
</organism>
<keyword evidence="2 4" id="KW-0378">Hydrolase</keyword>